<evidence type="ECO:0000256" key="10">
    <source>
        <dbReference type="SAM" id="Phobius"/>
    </source>
</evidence>
<dbReference type="SUPFAM" id="SSF90123">
    <property type="entry name" value="ABC transporter transmembrane region"/>
    <property type="match status" value="2"/>
</dbReference>
<organism evidence="13 14">
    <name type="scientific">Linnemannia gamsii</name>
    <dbReference type="NCBI Taxonomy" id="64522"/>
    <lineage>
        <taxon>Eukaryota</taxon>
        <taxon>Fungi</taxon>
        <taxon>Fungi incertae sedis</taxon>
        <taxon>Mucoromycota</taxon>
        <taxon>Mortierellomycotina</taxon>
        <taxon>Mortierellomycetes</taxon>
        <taxon>Mortierellales</taxon>
        <taxon>Mortierellaceae</taxon>
        <taxon>Linnemannia</taxon>
    </lineage>
</organism>
<feature type="region of interest" description="Disordered" evidence="9">
    <location>
        <begin position="721"/>
        <end position="776"/>
    </location>
</feature>
<evidence type="ECO:0000256" key="7">
    <source>
        <dbReference type="ARBA" id="ARBA00022989"/>
    </source>
</evidence>
<keyword evidence="5" id="KW-0547">Nucleotide-binding</keyword>
<feature type="transmembrane region" description="Helical" evidence="10">
    <location>
        <begin position="282"/>
        <end position="303"/>
    </location>
</feature>
<feature type="compositionally biased region" description="Basic and acidic residues" evidence="9">
    <location>
        <begin position="20"/>
        <end position="36"/>
    </location>
</feature>
<comment type="similarity">
    <text evidence="2">Belongs to the ABC transporter superfamily. ABCC family. Conjugate transporter (TC 3.A.1.208) subfamily.</text>
</comment>
<feature type="domain" description="ABC transporter" evidence="11">
    <location>
        <begin position="485"/>
        <end position="712"/>
    </location>
</feature>
<feature type="domain" description="ABC transporter" evidence="11">
    <location>
        <begin position="1116"/>
        <end position="1350"/>
    </location>
</feature>
<dbReference type="GO" id="GO:0016887">
    <property type="term" value="F:ATP hydrolysis activity"/>
    <property type="evidence" value="ECO:0007669"/>
    <property type="project" value="InterPro"/>
</dbReference>
<dbReference type="InterPro" id="IPR027417">
    <property type="entry name" value="P-loop_NTPase"/>
</dbReference>
<feature type="compositionally biased region" description="Basic and acidic residues" evidence="9">
    <location>
        <begin position="730"/>
        <end position="776"/>
    </location>
</feature>
<evidence type="ECO:0000256" key="2">
    <source>
        <dbReference type="ARBA" id="ARBA00009726"/>
    </source>
</evidence>
<comment type="subcellular location">
    <subcellularLocation>
        <location evidence="1">Membrane</location>
        <topology evidence="1">Multi-pass membrane protein</topology>
    </subcellularLocation>
</comment>
<feature type="transmembrane region" description="Helical" evidence="10">
    <location>
        <begin position="838"/>
        <end position="863"/>
    </location>
</feature>
<feature type="compositionally biased region" description="Polar residues" evidence="9">
    <location>
        <begin position="473"/>
        <end position="485"/>
    </location>
</feature>
<dbReference type="Pfam" id="PF00664">
    <property type="entry name" value="ABC_membrane"/>
    <property type="match status" value="2"/>
</dbReference>
<evidence type="ECO:0000259" key="12">
    <source>
        <dbReference type="PROSITE" id="PS50929"/>
    </source>
</evidence>
<dbReference type="InterPro" id="IPR003439">
    <property type="entry name" value="ABC_transporter-like_ATP-bd"/>
</dbReference>
<keyword evidence="14" id="KW-1185">Reference proteome</keyword>
<feature type="domain" description="ABC transmembrane type-1" evidence="12">
    <location>
        <begin position="802"/>
        <end position="1078"/>
    </location>
</feature>
<dbReference type="PANTHER" id="PTHR24223">
    <property type="entry name" value="ATP-BINDING CASSETTE SUB-FAMILY C"/>
    <property type="match status" value="1"/>
</dbReference>
<feature type="transmembrane region" description="Helical" evidence="10">
    <location>
        <begin position="916"/>
        <end position="949"/>
    </location>
</feature>
<dbReference type="FunFam" id="1.20.1560.10:FF:000082">
    <property type="entry name" value="ABC transporter, multidrug resistance associated protein"/>
    <property type="match status" value="1"/>
</dbReference>
<feature type="transmembrane region" description="Helical" evidence="10">
    <location>
        <begin position="397"/>
        <end position="421"/>
    </location>
</feature>
<accession>A0A9P6QV78</accession>
<feature type="region of interest" description="Disordered" evidence="9">
    <location>
        <begin position="473"/>
        <end position="500"/>
    </location>
</feature>
<keyword evidence="3" id="KW-0813">Transport</keyword>
<feature type="compositionally biased region" description="Basic and acidic residues" evidence="9">
    <location>
        <begin position="1"/>
        <end position="12"/>
    </location>
</feature>
<dbReference type="Pfam" id="PF00005">
    <property type="entry name" value="ABC_tran"/>
    <property type="match status" value="2"/>
</dbReference>
<evidence type="ECO:0000256" key="8">
    <source>
        <dbReference type="ARBA" id="ARBA00023136"/>
    </source>
</evidence>
<gene>
    <name evidence="13" type="ORF">BGZ97_002185</name>
</gene>
<dbReference type="PANTHER" id="PTHR24223:SF456">
    <property type="entry name" value="MULTIDRUG RESISTANCE-ASSOCIATED PROTEIN LETHAL(2)03659"/>
    <property type="match status" value="1"/>
</dbReference>
<dbReference type="Gene3D" id="3.40.50.300">
    <property type="entry name" value="P-loop containing nucleotide triphosphate hydrolases"/>
    <property type="match status" value="2"/>
</dbReference>
<dbReference type="Proteomes" id="UP000823405">
    <property type="component" value="Unassembled WGS sequence"/>
</dbReference>
<dbReference type="CDD" id="cd03244">
    <property type="entry name" value="ABCC_MRP_domain2"/>
    <property type="match status" value="1"/>
</dbReference>
<evidence type="ECO:0008006" key="15">
    <source>
        <dbReference type="Google" id="ProtNLM"/>
    </source>
</evidence>
<dbReference type="InterPro" id="IPR011527">
    <property type="entry name" value="ABC1_TM_dom"/>
</dbReference>
<dbReference type="EMBL" id="JAAAIN010001473">
    <property type="protein sequence ID" value="KAG0302772.1"/>
    <property type="molecule type" value="Genomic_DNA"/>
</dbReference>
<dbReference type="PROSITE" id="PS00211">
    <property type="entry name" value="ABC_TRANSPORTER_1"/>
    <property type="match status" value="2"/>
</dbReference>
<name>A0A9P6QV78_9FUNG</name>
<evidence type="ECO:0000256" key="1">
    <source>
        <dbReference type="ARBA" id="ARBA00004141"/>
    </source>
</evidence>
<sequence>MNSKNTDQDHPEVPGLGKAAPEKNGGKGSNEKKVNADADADDDEFEGIQRIFKKGPYSPENTAWLPSRVTLWWLNGFFRRGYKKRVEEDDLYEMLERDKAGNLGRALTENWEAEKNRAARKGKEPSLLRAVVATFWRSYYTSVIFMELGDVCQVSNPLVLQQIINFVSDSYTASPPPAWHGYGLAVGIVCLTFATNLCYQHWNVGSVKLGIYIRAALINMVYRKATTLSARSHLIYPDGSIVNLMSTDASRLDHAMLTMMLGVSIPIFTVVVIGLLCHLMGPSALLGALLLIVANPIQAWAMARLGPVRKSASQFTDKRIRLTSEILQGIKVIKFFSWESQFLEKLSEIRKSELANVARLLFIRGAIAATSASLPVMASALTFILYGATGHELESAIIFPALAYFTVLRMPLMILPSTYTVTVDAYIALKRIQTFLLAEDANPIPPPEPSHEYALSMSNASFVWDQLSSDSESTDTLVPAQSNPNEAEGNPKKPTGGANEEKTVAYLDKINLRIPRGALVAVVGPVGSGKSSLLQAMIGNMTLTDGDVVRGTNISYASQTAWIQNATVRDNILFDTPFDEERYHRVIKACSLEADLKLLPSGDETEIGERGVNLSGGQKARLSLARSVYFDAGTVIMDDPLSAVDTHVGKRLWQDCVLTELKGRTRIIATHQLHVLVDVDYVICLKNGQIAEEGTYSDLIAQEGEFCALMAQYGGVQTEEDDDVNFDDIQPDKSDNQEILPVDEKGKTKNNDREADVTDRKSLEKKAETAQKLMSNEERESGAVGGNVYGGYFNASGAHFWAITFTLFALQQLTNIMGTQWISWWSEDRFAFTRTHYICAYLGFALAQWVLLFFAAIMMSYTIVKTASVMHDAAFKRVLFSPLAFFDTTPMGRIINRFSRDVDTLDNVMWSTMYDFTITVVTLMGTFILIIVVFPWMTLAVVPIIGLYYSLSIYYRTTSREVKRLDSNMRSHLYAYFSESLTGLGTLKAYNVVPKAILKNEYRIDLNNRPYYMFQLGARWLSLRVNVLGALTTFSVVILITATRFSINPTSAGLILSYLSRISGDLNWGVQRLSTLENNMNSAERLVHYVKNLKQERPVERPENKPPAEWPSQGAISFKNVSMRYRPELPCVLRDISFDIQAGHKVGVVGRTGAGKSSLIQALFLLSELDAGQILMDGIDTTTLGTGDLRPKIAIIPQDPVLFQGTFRYNLDPLGQRTEQELWQVLETSDLKAYVQSQEGGLDAMVSAQGENLSVGQRQLVCLSRALLAKSKVVVLDEATASVDMATDALIQKAIRIDFAHSTVVTVAHRINTIIDYDRILVMHQGQVAEYDTPQNLLNNPDSVFSSMVAETGVQNATHLRTLAGL</sequence>
<keyword evidence="8 10" id="KW-0472">Membrane</keyword>
<evidence type="ECO:0000259" key="11">
    <source>
        <dbReference type="PROSITE" id="PS50893"/>
    </source>
</evidence>
<reference evidence="13" key="1">
    <citation type="journal article" date="2020" name="Fungal Divers.">
        <title>Resolving the Mortierellaceae phylogeny through synthesis of multi-gene phylogenetics and phylogenomics.</title>
        <authorList>
            <person name="Vandepol N."/>
            <person name="Liber J."/>
            <person name="Desiro A."/>
            <person name="Na H."/>
            <person name="Kennedy M."/>
            <person name="Barry K."/>
            <person name="Grigoriev I.V."/>
            <person name="Miller A.N."/>
            <person name="O'Donnell K."/>
            <person name="Stajich J.E."/>
            <person name="Bonito G."/>
        </authorList>
    </citation>
    <scope>NUCLEOTIDE SEQUENCE</scope>
    <source>
        <strain evidence="13">NVP60</strain>
    </source>
</reference>
<dbReference type="CDD" id="cd18606">
    <property type="entry name" value="ABC_6TM_YOR1_D2_like"/>
    <property type="match status" value="1"/>
</dbReference>
<feature type="transmembrane region" description="Helical" evidence="10">
    <location>
        <begin position="361"/>
        <end position="385"/>
    </location>
</feature>
<dbReference type="InterPro" id="IPR017871">
    <property type="entry name" value="ABC_transporter-like_CS"/>
</dbReference>
<evidence type="ECO:0000256" key="5">
    <source>
        <dbReference type="ARBA" id="ARBA00022741"/>
    </source>
</evidence>
<dbReference type="PROSITE" id="PS50929">
    <property type="entry name" value="ABC_TM1F"/>
    <property type="match status" value="2"/>
</dbReference>
<dbReference type="CDD" id="cd18597">
    <property type="entry name" value="ABC_6TM_YOR1_D1_like"/>
    <property type="match status" value="1"/>
</dbReference>
<dbReference type="OrthoDB" id="6500128at2759"/>
<dbReference type="InterPro" id="IPR050173">
    <property type="entry name" value="ABC_transporter_C-like"/>
</dbReference>
<dbReference type="CDD" id="cd03250">
    <property type="entry name" value="ABCC_MRP_domain1"/>
    <property type="match status" value="1"/>
</dbReference>
<feature type="region of interest" description="Disordered" evidence="9">
    <location>
        <begin position="1"/>
        <end position="42"/>
    </location>
</feature>
<evidence type="ECO:0000256" key="6">
    <source>
        <dbReference type="ARBA" id="ARBA00022840"/>
    </source>
</evidence>
<feature type="transmembrane region" description="Helical" evidence="10">
    <location>
        <begin position="1021"/>
        <end position="1042"/>
    </location>
</feature>
<dbReference type="FunFam" id="3.40.50.300:FF:000997">
    <property type="entry name" value="Multidrug resistance-associated protein 1"/>
    <property type="match status" value="1"/>
</dbReference>
<evidence type="ECO:0000256" key="9">
    <source>
        <dbReference type="SAM" id="MobiDB-lite"/>
    </source>
</evidence>
<evidence type="ECO:0000313" key="14">
    <source>
        <dbReference type="Proteomes" id="UP000823405"/>
    </source>
</evidence>
<dbReference type="GO" id="GO:0005524">
    <property type="term" value="F:ATP binding"/>
    <property type="evidence" value="ECO:0007669"/>
    <property type="project" value="UniProtKB-KW"/>
</dbReference>
<evidence type="ECO:0000313" key="13">
    <source>
        <dbReference type="EMBL" id="KAG0302772.1"/>
    </source>
</evidence>
<dbReference type="InterPro" id="IPR036640">
    <property type="entry name" value="ABC1_TM_sf"/>
</dbReference>
<keyword evidence="7 10" id="KW-1133">Transmembrane helix</keyword>
<dbReference type="InterPro" id="IPR003593">
    <property type="entry name" value="AAA+_ATPase"/>
</dbReference>
<dbReference type="GO" id="GO:0016020">
    <property type="term" value="C:membrane"/>
    <property type="evidence" value="ECO:0007669"/>
    <property type="project" value="UniProtKB-SubCell"/>
</dbReference>
<dbReference type="GO" id="GO:0140359">
    <property type="term" value="F:ABC-type transporter activity"/>
    <property type="evidence" value="ECO:0007669"/>
    <property type="project" value="InterPro"/>
</dbReference>
<protein>
    <recommendedName>
        <fullName evidence="15">P-loop containing nucleoside triphosphate hydrolase protein</fullName>
    </recommendedName>
</protein>
<dbReference type="FunFam" id="1.20.1560.10:FF:000010">
    <property type="entry name" value="Multidrug resistance-associated ABC transporter"/>
    <property type="match status" value="1"/>
</dbReference>
<comment type="caution">
    <text evidence="13">The sequence shown here is derived from an EMBL/GenBank/DDBJ whole genome shotgun (WGS) entry which is preliminary data.</text>
</comment>
<dbReference type="SMART" id="SM00382">
    <property type="entry name" value="AAA"/>
    <property type="match status" value="2"/>
</dbReference>
<dbReference type="FunFam" id="3.40.50.300:FF:000163">
    <property type="entry name" value="Multidrug resistance-associated protein member 4"/>
    <property type="match status" value="1"/>
</dbReference>
<keyword evidence="4 10" id="KW-0812">Transmembrane</keyword>
<keyword evidence="6" id="KW-0067">ATP-binding</keyword>
<evidence type="ECO:0000256" key="3">
    <source>
        <dbReference type="ARBA" id="ARBA00022448"/>
    </source>
</evidence>
<feature type="transmembrane region" description="Helical" evidence="10">
    <location>
        <begin position="255"/>
        <end position="276"/>
    </location>
</feature>
<feature type="domain" description="ABC transmembrane type-1" evidence="12">
    <location>
        <begin position="148"/>
        <end position="424"/>
    </location>
</feature>
<evidence type="ECO:0000256" key="4">
    <source>
        <dbReference type="ARBA" id="ARBA00022692"/>
    </source>
</evidence>
<proteinExistence type="inferred from homology"/>
<dbReference type="PROSITE" id="PS50893">
    <property type="entry name" value="ABC_TRANSPORTER_2"/>
    <property type="match status" value="2"/>
</dbReference>
<dbReference type="Gene3D" id="1.20.1560.10">
    <property type="entry name" value="ABC transporter type 1, transmembrane domain"/>
    <property type="match status" value="2"/>
</dbReference>
<dbReference type="SUPFAM" id="SSF52540">
    <property type="entry name" value="P-loop containing nucleoside triphosphate hydrolases"/>
    <property type="match status" value="2"/>
</dbReference>